<dbReference type="RefSeq" id="XP_010250191.1">
    <property type="nucleotide sequence ID" value="XM_010251889.2"/>
</dbReference>
<dbReference type="KEGG" id="nnu:104592494"/>
<dbReference type="InParanoid" id="A0A1U7ZBY8"/>
<dbReference type="InterPro" id="IPR039647">
    <property type="entry name" value="EF_hand_pair_protein_CML-like"/>
</dbReference>
<reference evidence="7" key="1">
    <citation type="submission" date="2025-08" db="UniProtKB">
        <authorList>
            <consortium name="RefSeq"/>
        </authorList>
    </citation>
    <scope>IDENTIFICATION</scope>
</reference>
<dbReference type="AlphaFoldDB" id="A0A1U7ZBY8"/>
<keyword evidence="4" id="KW-0106">Calcium</keyword>
<dbReference type="Proteomes" id="UP000189703">
    <property type="component" value="Unplaced"/>
</dbReference>
<dbReference type="OMA" id="LLTSECM"/>
<accession>A0A1U7ZBY8</accession>
<evidence type="ECO:0000256" key="4">
    <source>
        <dbReference type="ARBA" id="ARBA00022837"/>
    </source>
</evidence>
<feature type="domain" description="EF-hand" evidence="5">
    <location>
        <begin position="92"/>
        <end position="127"/>
    </location>
</feature>
<keyword evidence="3" id="KW-0677">Repeat</keyword>
<evidence type="ECO:0000259" key="5">
    <source>
        <dbReference type="PROSITE" id="PS50222"/>
    </source>
</evidence>
<evidence type="ECO:0000313" key="7">
    <source>
        <dbReference type="RefSeq" id="XP_010250191.1"/>
    </source>
</evidence>
<evidence type="ECO:0000256" key="1">
    <source>
        <dbReference type="ARBA" id="ARBA00003291"/>
    </source>
</evidence>
<dbReference type="InterPro" id="IPR018247">
    <property type="entry name" value="EF_Hand_1_Ca_BS"/>
</dbReference>
<organism evidence="6 7">
    <name type="scientific">Nelumbo nucifera</name>
    <name type="common">Sacred lotus</name>
    <dbReference type="NCBI Taxonomy" id="4432"/>
    <lineage>
        <taxon>Eukaryota</taxon>
        <taxon>Viridiplantae</taxon>
        <taxon>Streptophyta</taxon>
        <taxon>Embryophyta</taxon>
        <taxon>Tracheophyta</taxon>
        <taxon>Spermatophyta</taxon>
        <taxon>Magnoliopsida</taxon>
        <taxon>Proteales</taxon>
        <taxon>Nelumbonaceae</taxon>
        <taxon>Nelumbo</taxon>
    </lineage>
</organism>
<gene>
    <name evidence="7" type="primary">LOC104592494</name>
</gene>
<dbReference type="CDD" id="cd00051">
    <property type="entry name" value="EFh"/>
    <property type="match status" value="2"/>
</dbReference>
<dbReference type="InterPro" id="IPR002048">
    <property type="entry name" value="EF_hand_dom"/>
</dbReference>
<keyword evidence="2" id="KW-0479">Metal-binding</keyword>
<dbReference type="PROSITE" id="PS00018">
    <property type="entry name" value="EF_HAND_1"/>
    <property type="match status" value="4"/>
</dbReference>
<keyword evidence="6" id="KW-1185">Reference proteome</keyword>
<dbReference type="PANTHER" id="PTHR10891">
    <property type="entry name" value="EF-HAND CALCIUM-BINDING DOMAIN CONTAINING PROTEIN"/>
    <property type="match status" value="1"/>
</dbReference>
<proteinExistence type="predicted"/>
<protein>
    <submittedName>
        <fullName evidence="7">Calmodulin-like protein 3</fullName>
    </submittedName>
</protein>
<dbReference type="STRING" id="4432.A0A1U7ZBY8"/>
<dbReference type="Gene3D" id="1.10.238.10">
    <property type="entry name" value="EF-hand"/>
    <property type="match status" value="2"/>
</dbReference>
<evidence type="ECO:0000313" key="6">
    <source>
        <dbReference type="Proteomes" id="UP000189703"/>
    </source>
</evidence>
<dbReference type="GeneID" id="104592494"/>
<dbReference type="SUPFAM" id="SSF47473">
    <property type="entry name" value="EF-hand"/>
    <property type="match status" value="1"/>
</dbReference>
<dbReference type="FunFam" id="1.10.238.10:FF:000089">
    <property type="entry name" value="calmodulin-like protein 3"/>
    <property type="match status" value="1"/>
</dbReference>
<dbReference type="InterPro" id="IPR011992">
    <property type="entry name" value="EF-hand-dom_pair"/>
</dbReference>
<dbReference type="OrthoDB" id="26525at2759"/>
<dbReference type="GO" id="GO:0005509">
    <property type="term" value="F:calcium ion binding"/>
    <property type="evidence" value="ECO:0000318"/>
    <property type="project" value="GO_Central"/>
</dbReference>
<feature type="domain" description="EF-hand" evidence="5">
    <location>
        <begin position="149"/>
        <end position="184"/>
    </location>
</feature>
<dbReference type="Pfam" id="PF13499">
    <property type="entry name" value="EF-hand_7"/>
    <property type="match status" value="2"/>
</dbReference>
<evidence type="ECO:0000256" key="3">
    <source>
        <dbReference type="ARBA" id="ARBA00022737"/>
    </source>
</evidence>
<sequence>MVMAFVLLAVFFVCGLVNSLFYLPPKKLLAWIQALIPIAKPSLITSPATTTTTTSSDKAELRNVFATFDKNSDGIITEEELRESLKNIGFSITDTDLVHMVEKLDSNRDGLIDLEEFSKLYESVGISRSKQRGGRDGELLDCREEEEVDEERDLKEAFDVFDGNRDGLITVEELSLVLSSLGLKQGLRSEDCREMIKSVDMDGDGMVNFEEFKKMMMKAGGSCVGIS</sequence>
<evidence type="ECO:0000256" key="2">
    <source>
        <dbReference type="ARBA" id="ARBA00022723"/>
    </source>
</evidence>
<comment type="function">
    <text evidence="1">Potential calcium sensor.</text>
</comment>
<feature type="domain" description="EF-hand" evidence="5">
    <location>
        <begin position="187"/>
        <end position="222"/>
    </location>
</feature>
<feature type="domain" description="EF-hand" evidence="5">
    <location>
        <begin position="56"/>
        <end position="91"/>
    </location>
</feature>
<dbReference type="SMART" id="SM00054">
    <property type="entry name" value="EFh"/>
    <property type="match status" value="4"/>
</dbReference>
<name>A0A1U7ZBY8_NELNU</name>
<dbReference type="PROSITE" id="PS50222">
    <property type="entry name" value="EF_HAND_2"/>
    <property type="match status" value="4"/>
</dbReference>
<dbReference type="eggNOG" id="KOG0027">
    <property type="taxonomic scope" value="Eukaryota"/>
</dbReference>